<name>A0ABC9P2I4_ENTFL</name>
<evidence type="ECO:0000313" key="4">
    <source>
        <dbReference type="Proteomes" id="UP000004933"/>
    </source>
</evidence>
<proteinExistence type="predicted"/>
<dbReference type="InterPro" id="IPR013783">
    <property type="entry name" value="Ig-like_fold"/>
</dbReference>
<feature type="domain" description="Ig-like" evidence="2">
    <location>
        <begin position="238"/>
        <end position="317"/>
    </location>
</feature>
<reference evidence="3 4" key="1">
    <citation type="submission" date="2010-09" db="EMBL/GenBank/DDBJ databases">
        <authorList>
            <person name="Weinstock G."/>
            <person name="Sodergren E."/>
            <person name="Clifton S."/>
            <person name="Fulton L."/>
            <person name="Fulton B."/>
            <person name="Courtney L."/>
            <person name="Fronick C."/>
            <person name="Harrison M."/>
            <person name="Strong C."/>
            <person name="Farmer C."/>
            <person name="Delahaunty K."/>
            <person name="Markovic C."/>
            <person name="Hall O."/>
            <person name="Minx P."/>
            <person name="Tomlinson C."/>
            <person name="Mitreva M."/>
            <person name="Hou S."/>
            <person name="Chen J."/>
            <person name="Wollam A."/>
            <person name="Pepin K.H."/>
            <person name="Johnson M."/>
            <person name="Bhonagiri V."/>
            <person name="Zhang X."/>
            <person name="Suruliraj S."/>
            <person name="Warren W."/>
            <person name="Chinwalla A."/>
            <person name="Mardis E.R."/>
            <person name="Wilson R.K."/>
        </authorList>
    </citation>
    <scope>NUCLEOTIDE SEQUENCE [LARGE SCALE GENOMIC DNA]</scope>
    <source>
        <strain evidence="3 4">TX0630</strain>
    </source>
</reference>
<evidence type="ECO:0000313" key="3">
    <source>
        <dbReference type="EMBL" id="EFU89111.1"/>
    </source>
</evidence>
<dbReference type="Gene3D" id="2.60.40.10">
    <property type="entry name" value="Immunoglobulins"/>
    <property type="match status" value="1"/>
</dbReference>
<evidence type="ECO:0000256" key="1">
    <source>
        <dbReference type="SAM" id="SignalP"/>
    </source>
</evidence>
<dbReference type="AlphaFoldDB" id="A0ABC9P2I4"/>
<organism evidence="3 4">
    <name type="scientific">Enterococcus faecalis TX0630</name>
    <dbReference type="NCBI Taxonomy" id="749508"/>
    <lineage>
        <taxon>Bacteria</taxon>
        <taxon>Bacillati</taxon>
        <taxon>Bacillota</taxon>
        <taxon>Bacilli</taxon>
        <taxon>Lactobacillales</taxon>
        <taxon>Enterococcaceae</taxon>
        <taxon>Enterococcus</taxon>
    </lineage>
</organism>
<keyword evidence="1" id="KW-0732">Signal</keyword>
<protein>
    <submittedName>
        <fullName evidence="3">Bacterial group 3 Ig-like protein</fullName>
    </submittedName>
</protein>
<evidence type="ECO:0000259" key="2">
    <source>
        <dbReference type="Pfam" id="PF07523"/>
    </source>
</evidence>
<dbReference type="InterPro" id="IPR022038">
    <property type="entry name" value="Ig-like_bact"/>
</dbReference>
<gene>
    <name evidence="3" type="ORF">HMPREF9511_02924</name>
</gene>
<feature type="chain" id="PRO_5044809779" evidence="1">
    <location>
        <begin position="28"/>
        <end position="330"/>
    </location>
</feature>
<dbReference type="RefSeq" id="WP_002393567.1">
    <property type="nucleotide sequence ID" value="NZ_GL454878.1"/>
</dbReference>
<dbReference type="Proteomes" id="UP000004933">
    <property type="component" value="Unassembled WGS sequence"/>
</dbReference>
<accession>A0ABC9P2I4</accession>
<sequence length="330" mass="37589">MKKKIMLLLYILIFQIFSINQEQIAFAEIANVQNEEKIDNNTSNDTGILPRITNHELYNDYINAKYIDPYEIIIGDNFSPDYPIISAKDGLGNDIDFSKFTYSWRYRPAPINVGDWSVLAISYSYPDGTGGYTRDVTVKVVGKDGRRAELKDTELYVGQKWDLGSVFKYASDRDGYLINLEKINDVWIDRNKTREIDTSRPGKHIVQIGVSSPRTKPLVFSNVGTVIVKEDQTKAELKDTELYVGQKWDLGSVFKNVVDKDGNAIKPEEVEWVWVDGKEKVREIDTSKPGKHTVSIAVRNAADRNYWVNSNTVTVTVKEDQTKAELKDTE</sequence>
<feature type="signal peptide" evidence="1">
    <location>
        <begin position="1"/>
        <end position="27"/>
    </location>
</feature>
<dbReference type="EMBL" id="AEBE01000141">
    <property type="protein sequence ID" value="EFU89111.1"/>
    <property type="molecule type" value="Genomic_DNA"/>
</dbReference>
<dbReference type="Pfam" id="PF07523">
    <property type="entry name" value="Big_3"/>
    <property type="match status" value="1"/>
</dbReference>
<comment type="caution">
    <text evidence="3">The sequence shown here is derived from an EMBL/GenBank/DDBJ whole genome shotgun (WGS) entry which is preliminary data.</text>
</comment>
<feature type="non-terminal residue" evidence="3">
    <location>
        <position position="330"/>
    </location>
</feature>